<dbReference type="NCBIfam" id="TIGR02799">
    <property type="entry name" value="thio_ybgC"/>
    <property type="match status" value="1"/>
</dbReference>
<keyword evidence="2" id="KW-0378">Hydrolase</keyword>
<dbReference type="Gene3D" id="3.10.129.10">
    <property type="entry name" value="Hotdog Thioesterase"/>
    <property type="match status" value="1"/>
</dbReference>
<dbReference type="Proteomes" id="UP000661077">
    <property type="component" value="Unassembled WGS sequence"/>
</dbReference>
<reference evidence="4 5" key="1">
    <citation type="journal article" date="2021" name="Int. J. Syst. Evol. Microbiol.">
        <title>Steroidobacter gossypii sp. nov., isolated from soil of cotton cropping field.</title>
        <authorList>
            <person name="Huang R."/>
            <person name="Yang S."/>
            <person name="Zhen C."/>
            <person name="Liu W."/>
        </authorList>
    </citation>
    <scope>NUCLEOTIDE SEQUENCE [LARGE SCALE GENOMIC DNA]</scope>
    <source>
        <strain evidence="4 5">S1-65</strain>
    </source>
</reference>
<comment type="similarity">
    <text evidence="1">Belongs to the 4-hydroxybenzoyl-CoA thioesterase family.</text>
</comment>
<feature type="region of interest" description="Disordered" evidence="3">
    <location>
        <begin position="1"/>
        <end position="25"/>
    </location>
</feature>
<dbReference type="EMBL" id="JAEVLS010000002">
    <property type="protein sequence ID" value="MBM0105415.1"/>
    <property type="molecule type" value="Genomic_DNA"/>
</dbReference>
<dbReference type="SUPFAM" id="SSF54637">
    <property type="entry name" value="Thioesterase/thiol ester dehydrase-isomerase"/>
    <property type="match status" value="1"/>
</dbReference>
<protein>
    <submittedName>
        <fullName evidence="4">Tol-pal system-associated acyl-CoA thioesterase</fullName>
    </submittedName>
</protein>
<evidence type="ECO:0000256" key="2">
    <source>
        <dbReference type="ARBA" id="ARBA00022801"/>
    </source>
</evidence>
<evidence type="ECO:0000256" key="3">
    <source>
        <dbReference type="SAM" id="MobiDB-lite"/>
    </source>
</evidence>
<dbReference type="CDD" id="cd00586">
    <property type="entry name" value="4HBT"/>
    <property type="match status" value="1"/>
</dbReference>
<gene>
    <name evidence="4" type="primary">ybgC</name>
    <name evidence="4" type="ORF">JM946_11680</name>
</gene>
<dbReference type="PANTHER" id="PTHR31793:SF37">
    <property type="entry name" value="ACYL-COA THIOESTER HYDROLASE YBGC"/>
    <property type="match status" value="1"/>
</dbReference>
<dbReference type="PIRSF" id="PIRSF003230">
    <property type="entry name" value="YbgC"/>
    <property type="match status" value="1"/>
</dbReference>
<organism evidence="4 5">
    <name type="scientific">Steroidobacter gossypii</name>
    <dbReference type="NCBI Taxonomy" id="2805490"/>
    <lineage>
        <taxon>Bacteria</taxon>
        <taxon>Pseudomonadati</taxon>
        <taxon>Pseudomonadota</taxon>
        <taxon>Gammaproteobacteria</taxon>
        <taxon>Steroidobacterales</taxon>
        <taxon>Steroidobacteraceae</taxon>
        <taxon>Steroidobacter</taxon>
    </lineage>
</organism>
<dbReference type="InterPro" id="IPR050563">
    <property type="entry name" value="4-hydroxybenzoyl-CoA_TE"/>
</dbReference>
<evidence type="ECO:0000313" key="4">
    <source>
        <dbReference type="EMBL" id="MBM0105415.1"/>
    </source>
</evidence>
<dbReference type="NCBIfam" id="TIGR00051">
    <property type="entry name" value="YbgC/FadM family acyl-CoA thioesterase"/>
    <property type="match status" value="1"/>
</dbReference>
<dbReference type="InterPro" id="IPR006684">
    <property type="entry name" value="YbgC/YbaW"/>
</dbReference>
<evidence type="ECO:0000313" key="5">
    <source>
        <dbReference type="Proteomes" id="UP000661077"/>
    </source>
</evidence>
<dbReference type="Pfam" id="PF13279">
    <property type="entry name" value="4HBT_2"/>
    <property type="match status" value="1"/>
</dbReference>
<dbReference type="InterPro" id="IPR029069">
    <property type="entry name" value="HotDog_dom_sf"/>
</dbReference>
<proteinExistence type="inferred from homology"/>
<accession>A0ABS1WWR0</accession>
<feature type="compositionally biased region" description="Low complexity" evidence="3">
    <location>
        <begin position="9"/>
        <end position="25"/>
    </location>
</feature>
<keyword evidence="5" id="KW-1185">Reference proteome</keyword>
<dbReference type="RefSeq" id="WP_203167458.1">
    <property type="nucleotide sequence ID" value="NZ_JAEVLS010000002.1"/>
</dbReference>
<comment type="caution">
    <text evidence="4">The sequence shown here is derived from an EMBL/GenBank/DDBJ whole genome shotgun (WGS) entry which is preliminary data.</text>
</comment>
<dbReference type="PANTHER" id="PTHR31793">
    <property type="entry name" value="4-HYDROXYBENZOYL-COA THIOESTERASE FAMILY MEMBER"/>
    <property type="match status" value="1"/>
</dbReference>
<sequence length="158" mass="17632">MAARSDIPSAMNVSSTSSSGSSASDAARPFAWPIRIYWEDTDAGGIVYYANYLKFMERARTEWLRAAGIEQLPLKEQHGLMFVVVDIEAHYRKPARYGDELLVTCEVADRTRASFTFQQQVFRGGLDGELLVEGKVRVASLDAVSLRPTAMPKNLIRE</sequence>
<name>A0ABS1WWR0_9GAMM</name>
<dbReference type="InterPro" id="IPR014166">
    <property type="entry name" value="Tol-Pal_acyl-CoA_thioesterase"/>
</dbReference>
<evidence type="ECO:0000256" key="1">
    <source>
        <dbReference type="ARBA" id="ARBA00005953"/>
    </source>
</evidence>